<dbReference type="RefSeq" id="WP_057979578.1">
    <property type="nucleotide sequence ID" value="NZ_LKHP01000020.1"/>
</dbReference>
<dbReference type="PANTHER" id="PTHR43527:SF1">
    <property type="entry name" value="L-THREONINE KINASE"/>
    <property type="match status" value="1"/>
</dbReference>
<evidence type="ECO:0000256" key="4">
    <source>
        <dbReference type="ARBA" id="ARBA00022840"/>
    </source>
</evidence>
<dbReference type="PATRIC" id="fig|908809.3.peg.2283"/>
<gene>
    <name evidence="6" type="primary">pduX</name>
    <name evidence="6" type="ORF">ABG79_02296</name>
</gene>
<dbReference type="InterPro" id="IPR006204">
    <property type="entry name" value="GHMP_kinase_N_dom"/>
</dbReference>
<accession>A0A0R3JZE0</accession>
<dbReference type="STRING" id="908809.ABG79_02296"/>
<keyword evidence="4" id="KW-0067">ATP-binding</keyword>
<keyword evidence="1 6" id="KW-0808">Transferase</keyword>
<dbReference type="InterPro" id="IPR012363">
    <property type="entry name" value="PduX"/>
</dbReference>
<dbReference type="PIRSF" id="PIRSF033887">
    <property type="entry name" value="PduX"/>
    <property type="match status" value="1"/>
</dbReference>
<keyword evidence="7" id="KW-1185">Reference proteome</keyword>
<comment type="caution">
    <text evidence="6">The sequence shown here is derived from an EMBL/GenBank/DDBJ whole genome shotgun (WGS) entry which is preliminary data.</text>
</comment>
<feature type="domain" description="GHMP kinase N-terminal" evidence="5">
    <location>
        <begin position="51"/>
        <end position="115"/>
    </location>
</feature>
<evidence type="ECO:0000313" key="6">
    <source>
        <dbReference type="EMBL" id="KRQ85922.1"/>
    </source>
</evidence>
<dbReference type="GO" id="GO:0005524">
    <property type="term" value="F:ATP binding"/>
    <property type="evidence" value="ECO:0007669"/>
    <property type="project" value="UniProtKB-KW"/>
</dbReference>
<dbReference type="Proteomes" id="UP000052015">
    <property type="component" value="Unassembled WGS sequence"/>
</dbReference>
<dbReference type="AlphaFoldDB" id="A0A0R3JZE0"/>
<keyword evidence="3 6" id="KW-0418">Kinase</keyword>
<dbReference type="InterPro" id="IPR020568">
    <property type="entry name" value="Ribosomal_Su5_D2-typ_SF"/>
</dbReference>
<reference evidence="6 7" key="1">
    <citation type="submission" date="2015-09" db="EMBL/GenBank/DDBJ databases">
        <title>Draft genome sequence of a Caloramator mitchellensis, a moderate thermophile from the Great Artesian Basin of Australia.</title>
        <authorList>
            <person name="Patel B.K."/>
        </authorList>
    </citation>
    <scope>NUCLEOTIDE SEQUENCE [LARGE SCALE GENOMIC DNA]</scope>
    <source>
        <strain evidence="6 7">VF08</strain>
    </source>
</reference>
<evidence type="ECO:0000313" key="7">
    <source>
        <dbReference type="Proteomes" id="UP000052015"/>
    </source>
</evidence>
<dbReference type="OrthoDB" id="4548147at2"/>
<sequence>MYECKYPGSVGEILQGKVNGIDILVSFPINIYTKVKIIKENKENNYYKSRKFLENLLNKWGIEEKLGFEIHSNIPKEKGFASSTADLCALYHCILNYFGRKYNIEELIEETIKIEPTDSIIFKRATAFDYKNGLFFEEIGDYFEFDVLVFEGREGVDTIKFNNEVKNDLSKVDDLYQILKEAVTKRDLKYLAEVSTSSIIRNQQRLRYNILDDVLNIMKKTDGLGIIGAHSGNMLGIIYDKKREVEFEIAGYKKYWVKTLEKITEGD</sequence>
<name>A0A0R3JZE0_CALMK</name>
<proteinExistence type="predicted"/>
<evidence type="ECO:0000256" key="3">
    <source>
        <dbReference type="ARBA" id="ARBA00022777"/>
    </source>
</evidence>
<dbReference type="PANTHER" id="PTHR43527">
    <property type="entry name" value="4-DIPHOSPHOCYTIDYL-2-C-METHYL-D-ERYTHRITOL KINASE, CHLOROPLASTIC"/>
    <property type="match status" value="1"/>
</dbReference>
<dbReference type="SUPFAM" id="SSF54211">
    <property type="entry name" value="Ribosomal protein S5 domain 2-like"/>
    <property type="match status" value="1"/>
</dbReference>
<keyword evidence="2" id="KW-0547">Nucleotide-binding</keyword>
<dbReference type="InterPro" id="IPR014721">
    <property type="entry name" value="Ribsml_uS5_D2-typ_fold_subgr"/>
</dbReference>
<organism evidence="6 7">
    <name type="scientific">Caloramator mitchellensis</name>
    <dbReference type="NCBI Taxonomy" id="908809"/>
    <lineage>
        <taxon>Bacteria</taxon>
        <taxon>Bacillati</taxon>
        <taxon>Bacillota</taxon>
        <taxon>Clostridia</taxon>
        <taxon>Eubacteriales</taxon>
        <taxon>Clostridiaceae</taxon>
        <taxon>Caloramator</taxon>
    </lineage>
</organism>
<dbReference type="Gene3D" id="3.30.230.10">
    <property type="match status" value="1"/>
</dbReference>
<dbReference type="Pfam" id="PF00288">
    <property type="entry name" value="GHMP_kinases_N"/>
    <property type="match status" value="1"/>
</dbReference>
<dbReference type="EC" id="2.7.1.177" evidence="6"/>
<evidence type="ECO:0000256" key="1">
    <source>
        <dbReference type="ARBA" id="ARBA00022679"/>
    </source>
</evidence>
<evidence type="ECO:0000256" key="2">
    <source>
        <dbReference type="ARBA" id="ARBA00022741"/>
    </source>
</evidence>
<dbReference type="GO" id="GO:0016301">
    <property type="term" value="F:kinase activity"/>
    <property type="evidence" value="ECO:0007669"/>
    <property type="project" value="UniProtKB-KW"/>
</dbReference>
<dbReference type="EMBL" id="LKHP01000020">
    <property type="protein sequence ID" value="KRQ85922.1"/>
    <property type="molecule type" value="Genomic_DNA"/>
</dbReference>
<protein>
    <submittedName>
        <fullName evidence="6">L-threonine kinase</fullName>
        <ecNumber evidence="6">2.7.1.177</ecNumber>
    </submittedName>
</protein>
<evidence type="ECO:0000259" key="5">
    <source>
        <dbReference type="Pfam" id="PF00288"/>
    </source>
</evidence>